<dbReference type="Pfam" id="PF09424">
    <property type="entry name" value="YqeY"/>
    <property type="match status" value="1"/>
</dbReference>
<dbReference type="GO" id="GO:0016740">
    <property type="term" value="F:transferase activity"/>
    <property type="evidence" value="ECO:0007669"/>
    <property type="project" value="UniProtKB-KW"/>
</dbReference>
<dbReference type="Gene3D" id="1.10.10.410">
    <property type="match status" value="1"/>
</dbReference>
<dbReference type="KEGG" id="tfl:RPIT_05285"/>
<dbReference type="InterPro" id="IPR042184">
    <property type="entry name" value="YqeY/Aim41_N"/>
</dbReference>
<protein>
    <submittedName>
        <fullName evidence="1">Glutamyl-tRNA amidotransferase</fullName>
    </submittedName>
</protein>
<evidence type="ECO:0000313" key="1">
    <source>
        <dbReference type="EMBL" id="AQP44298.1"/>
    </source>
</evidence>
<dbReference type="AlphaFoldDB" id="A0A1Q2CDW7"/>
<gene>
    <name evidence="1" type="ORF">RPIT_05285</name>
</gene>
<name>A0A1Q2CDW7_9ACTN</name>
<dbReference type="STRING" id="1610493.RPIT_05285"/>
<dbReference type="PANTHER" id="PTHR28055:SF1">
    <property type="entry name" value="ALTERED INHERITANCE OF MITOCHONDRIA PROTEIN 41, MITOCHONDRIAL"/>
    <property type="match status" value="1"/>
</dbReference>
<proteinExistence type="predicted"/>
<dbReference type="InterPro" id="IPR023168">
    <property type="entry name" value="GatB_Yqey_C_2"/>
</dbReference>
<dbReference type="InterPro" id="IPR003789">
    <property type="entry name" value="Asn/Gln_tRNA_amidoTrase-B-like"/>
</dbReference>
<dbReference type="GO" id="GO:0016884">
    <property type="term" value="F:carbon-nitrogen ligase activity, with glutamine as amido-N-donor"/>
    <property type="evidence" value="ECO:0007669"/>
    <property type="project" value="InterPro"/>
</dbReference>
<dbReference type="Gene3D" id="1.10.1510.10">
    <property type="entry name" value="Uncharacterised protein YqeY/AIM41 PF09424, N-terminal domain"/>
    <property type="match status" value="1"/>
</dbReference>
<keyword evidence="1" id="KW-0808">Transferase</keyword>
<keyword evidence="2" id="KW-1185">Reference proteome</keyword>
<sequence>MGATKRRLKQDLAAALRAKDETAKTNIRMMMGAITVEEVAGDSARELSDAEELAVITREMRKRREASAIYAEAGRAELAEKEAAEADFLAAYLPAPLTEDELAALVDEAVADLGHAPTMKDMGALVKAVGARADGRAEGKQIAALVRAKLG</sequence>
<reference evidence="1 2" key="1">
    <citation type="journal article" date="2016" name="Int. J. Syst. Evol. Microbiol.">
        <title>Tessaracoccus flavus sp. nov., isolated from the drainage system of a lindane-producing factory.</title>
        <authorList>
            <person name="Kumari R."/>
            <person name="Singh P."/>
            <person name="Schumann P."/>
            <person name="Lal R."/>
        </authorList>
    </citation>
    <scope>NUCLEOTIDE SEQUENCE [LARGE SCALE GENOMIC DNA]</scope>
    <source>
        <strain evidence="1 2">RP1T</strain>
    </source>
</reference>
<evidence type="ECO:0000313" key="2">
    <source>
        <dbReference type="Proteomes" id="UP000188324"/>
    </source>
</evidence>
<dbReference type="EMBL" id="CP019605">
    <property type="protein sequence ID" value="AQP44298.1"/>
    <property type="molecule type" value="Genomic_DNA"/>
</dbReference>
<dbReference type="OrthoDB" id="5244551at2"/>
<accession>A0A1Q2CDW7</accession>
<dbReference type="InterPro" id="IPR019004">
    <property type="entry name" value="YqeY/Aim41"/>
</dbReference>
<dbReference type="RefSeq" id="WP_077341314.1">
    <property type="nucleotide sequence ID" value="NZ_CP019605.1"/>
</dbReference>
<dbReference type="SUPFAM" id="SSF89095">
    <property type="entry name" value="GatB/YqeY motif"/>
    <property type="match status" value="1"/>
</dbReference>
<dbReference type="PANTHER" id="PTHR28055">
    <property type="entry name" value="ALTERED INHERITANCE OF MITOCHONDRIA PROTEIN 41, MITOCHONDRIAL"/>
    <property type="match status" value="1"/>
</dbReference>
<organism evidence="1 2">
    <name type="scientific">Tessaracoccus flavus</name>
    <dbReference type="NCBI Taxonomy" id="1610493"/>
    <lineage>
        <taxon>Bacteria</taxon>
        <taxon>Bacillati</taxon>
        <taxon>Actinomycetota</taxon>
        <taxon>Actinomycetes</taxon>
        <taxon>Propionibacteriales</taxon>
        <taxon>Propionibacteriaceae</taxon>
        <taxon>Tessaracoccus</taxon>
    </lineage>
</organism>
<dbReference type="Proteomes" id="UP000188324">
    <property type="component" value="Chromosome"/>
</dbReference>